<dbReference type="SUPFAM" id="SSF89260">
    <property type="entry name" value="Collagen-binding domain"/>
    <property type="match status" value="1"/>
</dbReference>
<evidence type="ECO:0000259" key="3">
    <source>
        <dbReference type="Pfam" id="PF04151"/>
    </source>
</evidence>
<dbReference type="OrthoDB" id="443638at2"/>
<dbReference type="KEGG" id="scs:Sta7437_1413"/>
<dbReference type="InterPro" id="IPR011049">
    <property type="entry name" value="Serralysin-like_metalloprot_C"/>
</dbReference>
<dbReference type="Pfam" id="PF04151">
    <property type="entry name" value="PPC"/>
    <property type="match status" value="1"/>
</dbReference>
<dbReference type="GO" id="GO:0005509">
    <property type="term" value="F:calcium ion binding"/>
    <property type="evidence" value="ECO:0007669"/>
    <property type="project" value="InterPro"/>
</dbReference>
<dbReference type="GO" id="GO:0005576">
    <property type="term" value="C:extracellular region"/>
    <property type="evidence" value="ECO:0007669"/>
    <property type="project" value="UniProtKB-SubCell"/>
</dbReference>
<organism evidence="4 5">
    <name type="scientific">Stanieria cyanosphaera (strain ATCC 29371 / PCC 7437)</name>
    <dbReference type="NCBI Taxonomy" id="111780"/>
    <lineage>
        <taxon>Bacteria</taxon>
        <taxon>Bacillati</taxon>
        <taxon>Cyanobacteriota</taxon>
        <taxon>Cyanophyceae</taxon>
        <taxon>Pleurocapsales</taxon>
        <taxon>Dermocarpellaceae</taxon>
        <taxon>Stanieria</taxon>
    </lineage>
</organism>
<dbReference type="PANTHER" id="PTHR38340">
    <property type="entry name" value="S-LAYER PROTEIN"/>
    <property type="match status" value="1"/>
</dbReference>
<feature type="domain" description="Peptidase C-terminal archaeal/bacterial" evidence="3">
    <location>
        <begin position="213"/>
        <end position="282"/>
    </location>
</feature>
<gene>
    <name evidence="4" type="ordered locus">Sta7437_1413</name>
</gene>
<dbReference type="AlphaFoldDB" id="K9XQT7"/>
<proteinExistence type="predicted"/>
<dbReference type="STRING" id="111780.Sta7437_1413"/>
<dbReference type="Gene3D" id="2.60.120.380">
    <property type="match status" value="1"/>
</dbReference>
<dbReference type="InterPro" id="IPR050557">
    <property type="entry name" value="RTX_toxin/Mannuronan_C5-epim"/>
</dbReference>
<dbReference type="RefSeq" id="WP_015192652.1">
    <property type="nucleotide sequence ID" value="NC_019748.1"/>
</dbReference>
<dbReference type="InterPro" id="IPR001343">
    <property type="entry name" value="Hemolysn_Ca-bd"/>
</dbReference>
<dbReference type="PANTHER" id="PTHR38340:SF1">
    <property type="entry name" value="S-LAYER PROTEIN"/>
    <property type="match status" value="1"/>
</dbReference>
<dbReference type="Pfam" id="PF00353">
    <property type="entry name" value="HemolysinCabind"/>
    <property type="match status" value="3"/>
</dbReference>
<dbReference type="PROSITE" id="PS00330">
    <property type="entry name" value="HEMOLYSIN_CALCIUM"/>
    <property type="match status" value="2"/>
</dbReference>
<dbReference type="EMBL" id="CP003653">
    <property type="protein sequence ID" value="AFZ34980.1"/>
    <property type="molecule type" value="Genomic_DNA"/>
</dbReference>
<evidence type="ECO:0000313" key="5">
    <source>
        <dbReference type="Proteomes" id="UP000010473"/>
    </source>
</evidence>
<protein>
    <submittedName>
        <fullName evidence="4">Peptidase domain protein</fullName>
    </submittedName>
</protein>
<dbReference type="SUPFAM" id="SSF51120">
    <property type="entry name" value="beta-Roll"/>
    <property type="match status" value="3"/>
</dbReference>
<evidence type="ECO:0000256" key="2">
    <source>
        <dbReference type="ARBA" id="ARBA00022525"/>
    </source>
</evidence>
<sequence length="615" mass="66235">MTLTIDLYGDTFGYSSQQLDLKSVNGAVNKNNLILTFNFFNSVSPASYYQENSVTGTIYLDLDQNVNTGTPLYPNVILPDQEQKISLGYEVSLDLYSESYQPGLVNLINENYSTIGKVPIVYEENSFQIEIPLALLKDDGALDYSAIVGGNYELSDSIPNQGAGEVLLTETEETEPNDAIINAIDTGLNSDQVGHFFIVGEIGNNPNVEPSEDVDFYQVKLEKGDYLTVDIDARVFGSNLNSKLELFNSQGDLVAVNNGYGWDAFLNFTANTTDTYYISVSGVQSDYPLPLDDSKDKSIIFPPNSSTGSYNLDLTLFSPTVITGTAADNLLNGTEYYDIISGLEGNDDIFGFDGEDRIYGGEGNDFIRGGNGRDLIEGESGDDVIFGDAHDDTINGGDGLDVIFGGEGNDKIKGGNDKDRLFGGKGDDSIWGQAGHDFLNGGDGLDRIIGGLGNDVIYGKSGEDTLYGQDGHDLIKGGSGSDYIFAGSGNDTLSGVDLLGLGSYEVDYLEGGSGKDTFILGTVNHIFYDDGNSASTGESDYATITDFNSSEDKIQLHGSADLYYLDFFSYGYYGAANTNVAIMRDGGVNQRDEQIAILENVSADLTLRDSAFVFV</sequence>
<dbReference type="Gene3D" id="2.150.10.10">
    <property type="entry name" value="Serralysin-like metalloprotease, C-terminal"/>
    <property type="match status" value="3"/>
</dbReference>
<dbReference type="PATRIC" id="fig|111780.3.peg.1474"/>
<dbReference type="PRINTS" id="PR00313">
    <property type="entry name" value="CABNDNGRPT"/>
</dbReference>
<dbReference type="eggNOG" id="COG2931">
    <property type="taxonomic scope" value="Bacteria"/>
</dbReference>
<evidence type="ECO:0000256" key="1">
    <source>
        <dbReference type="ARBA" id="ARBA00004613"/>
    </source>
</evidence>
<keyword evidence="5" id="KW-1185">Reference proteome</keyword>
<evidence type="ECO:0000313" key="4">
    <source>
        <dbReference type="EMBL" id="AFZ34980.1"/>
    </source>
</evidence>
<dbReference type="Proteomes" id="UP000010473">
    <property type="component" value="Chromosome"/>
</dbReference>
<comment type="subcellular location">
    <subcellularLocation>
        <location evidence="1">Secreted</location>
    </subcellularLocation>
</comment>
<accession>K9XQT7</accession>
<dbReference type="InterPro" id="IPR018511">
    <property type="entry name" value="Hemolysin-typ_Ca-bd_CS"/>
</dbReference>
<keyword evidence="2" id="KW-0964">Secreted</keyword>
<dbReference type="HOGENOM" id="CLU_444043_0_0_3"/>
<dbReference type="InterPro" id="IPR007280">
    <property type="entry name" value="Peptidase_C_arc/bac"/>
</dbReference>
<reference evidence="5" key="1">
    <citation type="journal article" date="2013" name="Proc. Natl. Acad. Sci. U.S.A.">
        <title>Improving the coverage of the cyanobacterial phylum using diversity-driven genome sequencing.</title>
        <authorList>
            <person name="Shih P.M."/>
            <person name="Wu D."/>
            <person name="Latifi A."/>
            <person name="Axen S.D."/>
            <person name="Fewer D.P."/>
            <person name="Talla E."/>
            <person name="Calteau A."/>
            <person name="Cai F."/>
            <person name="Tandeau de Marsac N."/>
            <person name="Rippka R."/>
            <person name="Herdman M."/>
            <person name="Sivonen K."/>
            <person name="Coursin T."/>
            <person name="Laurent T."/>
            <person name="Goodwin L."/>
            <person name="Nolan M."/>
            <person name="Davenport K.W."/>
            <person name="Han C.S."/>
            <person name="Rubin E.M."/>
            <person name="Eisen J.A."/>
            <person name="Woyke T."/>
            <person name="Gugger M."/>
            <person name="Kerfeld C.A."/>
        </authorList>
    </citation>
    <scope>NUCLEOTIDE SEQUENCE [LARGE SCALE GENOMIC DNA]</scope>
    <source>
        <strain evidence="5">ATCC 29371 / PCC 7437</strain>
    </source>
</reference>
<name>K9XQT7_STAC7</name>